<evidence type="ECO:0000256" key="6">
    <source>
        <dbReference type="SAM" id="MobiDB-lite"/>
    </source>
</evidence>
<protein>
    <submittedName>
        <fullName evidence="12">Putative collagen adhesin</fullName>
    </submittedName>
</protein>
<feature type="domain" description="CNA-B" evidence="9">
    <location>
        <begin position="506"/>
        <end position="594"/>
    </location>
</feature>
<accession>E6MK72</accession>
<dbReference type="eggNOG" id="COG4932">
    <property type="taxonomic scope" value="Bacteria"/>
</dbReference>
<dbReference type="Gene3D" id="2.60.40.10">
    <property type="entry name" value="Immunoglobulins"/>
    <property type="match status" value="1"/>
</dbReference>
<dbReference type="SUPFAM" id="SSF49478">
    <property type="entry name" value="Cna protein B-type domain"/>
    <property type="match status" value="7"/>
</dbReference>
<comment type="caution">
    <text evidence="12">The sequence shown here is derived from an EMBL/GenBank/DDBJ whole genome shotgun (WGS) entry which is preliminary data.</text>
</comment>
<dbReference type="Gene3D" id="2.60.40.1280">
    <property type="match status" value="1"/>
</dbReference>
<dbReference type="InterPro" id="IPR011252">
    <property type="entry name" value="Fibrogen-bd_dom1"/>
</dbReference>
<evidence type="ECO:0000313" key="13">
    <source>
        <dbReference type="Proteomes" id="UP000004754"/>
    </source>
</evidence>
<dbReference type="CDD" id="cd00222">
    <property type="entry name" value="CollagenBindB"/>
    <property type="match status" value="6"/>
</dbReference>
<organism evidence="12 13">
    <name type="scientific">Pseudoramibacter alactolyticus ATCC 23263</name>
    <dbReference type="NCBI Taxonomy" id="887929"/>
    <lineage>
        <taxon>Bacteria</taxon>
        <taxon>Bacillati</taxon>
        <taxon>Bacillota</taxon>
        <taxon>Clostridia</taxon>
        <taxon>Eubacteriales</taxon>
        <taxon>Eubacteriaceae</taxon>
        <taxon>Pseudoramibacter</taxon>
    </lineage>
</organism>
<feature type="domain" description="CNA-B" evidence="9">
    <location>
        <begin position="416"/>
        <end position="498"/>
    </location>
</feature>
<evidence type="ECO:0000256" key="4">
    <source>
        <dbReference type="ARBA" id="ARBA00022729"/>
    </source>
</evidence>
<keyword evidence="4" id="KW-0732">Signal</keyword>
<name>E6MK72_9FIRM</name>
<evidence type="ECO:0000259" key="8">
    <source>
        <dbReference type="Pfam" id="PF05737"/>
    </source>
</evidence>
<dbReference type="Pfam" id="PF17961">
    <property type="entry name" value="Big_8"/>
    <property type="match status" value="1"/>
</dbReference>
<keyword evidence="7" id="KW-1133">Transmembrane helix</keyword>
<evidence type="ECO:0000313" key="12">
    <source>
        <dbReference type="EMBL" id="EFV00591.1"/>
    </source>
</evidence>
<dbReference type="Pfam" id="PF05738">
    <property type="entry name" value="Cna_B"/>
    <property type="match status" value="6"/>
</dbReference>
<dbReference type="AlphaFoldDB" id="E6MK72"/>
<reference evidence="12 13" key="1">
    <citation type="submission" date="2010-12" db="EMBL/GenBank/DDBJ databases">
        <authorList>
            <person name="Muzny D."/>
            <person name="Qin X."/>
            <person name="Deng J."/>
            <person name="Jiang H."/>
            <person name="Liu Y."/>
            <person name="Qu J."/>
            <person name="Song X.-Z."/>
            <person name="Zhang L."/>
            <person name="Thornton R."/>
            <person name="Coyle M."/>
            <person name="Francisco L."/>
            <person name="Jackson L."/>
            <person name="Javaid M."/>
            <person name="Korchina V."/>
            <person name="Kovar C."/>
            <person name="Mata R."/>
            <person name="Mathew T."/>
            <person name="Ngo R."/>
            <person name="Nguyen L."/>
            <person name="Nguyen N."/>
            <person name="Okwuonu G."/>
            <person name="Ongeri F."/>
            <person name="Pham C."/>
            <person name="Simmons D."/>
            <person name="Wilczek-Boney K."/>
            <person name="Hale W."/>
            <person name="Jakkamsetti A."/>
            <person name="Pham P."/>
            <person name="Ruth R."/>
            <person name="San Lucas F."/>
            <person name="Warren J."/>
            <person name="Zhang J."/>
            <person name="Zhao Z."/>
            <person name="Zhou C."/>
            <person name="Zhu D."/>
            <person name="Lee S."/>
            <person name="Bess C."/>
            <person name="Blankenburg K."/>
            <person name="Forbes L."/>
            <person name="Fu Q."/>
            <person name="Gubbala S."/>
            <person name="Hirani K."/>
            <person name="Jayaseelan J.C."/>
            <person name="Lara F."/>
            <person name="Munidasa M."/>
            <person name="Palculict T."/>
            <person name="Patil S."/>
            <person name="Pu L.-L."/>
            <person name="Saada N."/>
            <person name="Tang L."/>
            <person name="Weissenberger G."/>
            <person name="Zhu Y."/>
            <person name="Hemphill L."/>
            <person name="Shang Y."/>
            <person name="Youmans B."/>
            <person name="Ayvaz T."/>
            <person name="Ross M."/>
            <person name="Santibanez J."/>
            <person name="Aqrawi P."/>
            <person name="Gross S."/>
            <person name="Joshi V."/>
            <person name="Fowler G."/>
            <person name="Nazareth L."/>
            <person name="Reid J."/>
            <person name="Worley K."/>
            <person name="Petrosino J."/>
            <person name="Highlander S."/>
            <person name="Gibbs R."/>
        </authorList>
    </citation>
    <scope>NUCLEOTIDE SEQUENCE [LARGE SCALE GENOMIC DNA]</scope>
    <source>
        <strain evidence="12 13">ATCC 23263</strain>
    </source>
</reference>
<evidence type="ECO:0000259" key="10">
    <source>
        <dbReference type="Pfam" id="PF17802"/>
    </source>
</evidence>
<dbReference type="Proteomes" id="UP000004754">
    <property type="component" value="Unassembled WGS sequence"/>
</dbReference>
<dbReference type="InterPro" id="IPR013783">
    <property type="entry name" value="Ig-like_fold"/>
</dbReference>
<dbReference type="Pfam" id="PF17802">
    <property type="entry name" value="SpaA"/>
    <property type="match status" value="1"/>
</dbReference>
<dbReference type="SUPFAM" id="SSF49401">
    <property type="entry name" value="Bacterial adhesins"/>
    <property type="match status" value="2"/>
</dbReference>
<feature type="domain" description="CNA-B" evidence="9">
    <location>
        <begin position="604"/>
        <end position="686"/>
    </location>
</feature>
<evidence type="ECO:0000259" key="9">
    <source>
        <dbReference type="Pfam" id="PF05738"/>
    </source>
</evidence>
<proteinExistence type="predicted"/>
<keyword evidence="13" id="KW-1185">Reference proteome</keyword>
<evidence type="ECO:0000259" key="11">
    <source>
        <dbReference type="Pfam" id="PF17961"/>
    </source>
</evidence>
<feature type="domain" description="CNA-B" evidence="9">
    <location>
        <begin position="694"/>
        <end position="782"/>
    </location>
</feature>
<feature type="region of interest" description="Disordered" evidence="6">
    <location>
        <begin position="786"/>
        <end position="806"/>
    </location>
</feature>
<dbReference type="HOGENOM" id="CLU_002287_0_0_9"/>
<evidence type="ECO:0000256" key="3">
    <source>
        <dbReference type="ARBA" id="ARBA00022525"/>
    </source>
</evidence>
<dbReference type="GO" id="GO:0007155">
    <property type="term" value="P:cell adhesion"/>
    <property type="evidence" value="ECO:0007669"/>
    <property type="project" value="InterPro"/>
</dbReference>
<keyword evidence="12" id="KW-0176">Collagen</keyword>
<dbReference type="Pfam" id="PF05737">
    <property type="entry name" value="Collagen_bind"/>
    <property type="match status" value="1"/>
</dbReference>
<dbReference type="Gene3D" id="2.60.40.1140">
    <property type="entry name" value="Collagen-binding surface protein Cna, B-type domain"/>
    <property type="match status" value="6"/>
</dbReference>
<feature type="domain" description="CNA-B" evidence="9">
    <location>
        <begin position="791"/>
        <end position="872"/>
    </location>
</feature>
<sequence>MAFGLLAGGAATVFAEAKPVNVKITKFEIQNSDHTTATKLFHTDRFLLKMNWDATHLGANIHEGDYFDVTLPDNMRFPSDTTARDFDLKDTDGTVVAKAHVTPGPNDEGGKIHVTFTNAMENKYNVKGTMYLAAKFAKGKIKYDEKNTFSITVNSDVSGQSHTLNGGVIIQGPTVAKDEYISKWGGSVEGKPNQARWHVRLNHLKANMHNVVITDTMGASGESLIPGSFKLQKVTFDKYGNILSVDQNVEVGDKLKFGAGNKSFELKLGDIGTQQYHLEYDTTYTPGTKLKNSARLTSTEKNAVAVTTYQSADSGGTGSGDLASKIKLKKVDADNSSILLANAVFTVTAPDGSTFDLTTGADGTVTSGVLKQGSYKVKEKTPPVGYKLNGQEFTLKVTPTGGALQTITDKKKNIEISGEKTWNDAGDQDGIRPKSVTVNLLADGKEVDQKTVTAADNWQYRFANLPEYNAGKKIVYTVTENSVSEYNTKISGYDITNSYTPSKTSVTVTKRWDDAGNQDGIRPNSVKVQLYADGQKSGDEVELNSGNNWTTTWGSLPEKAAGKTIEYTVKEVGTVNGYTTATGKDSSNGSIIICNKHMPEKTTISGKKTWDDAGNQDGKRPSSITVNLLANGTKKAEKKVTADNGWKYDFKDLPKYQDGKKIVYTVTENSVSEYNTKICGCNITNSYTPKKTSVTVTKNWNDANNQDGKRPNSVKVQLYANGQKSGDEVELNSGNKWTTTWNNLPEKAAGKTIQYTVKEVGTVSGYTTAIDDQNIGDIRITNSHTPSVTSVSGTKTWNDAGDQDGKRPSSITVNLLADGKKVMSKKVTAADNWQYRFANLPEYNAGKKIVYTVTEDAVKDYSTSIAGNDIVNSYTPKKTSVTVTKHWNDSNNKDKIRPTSIRVQLYADGEKVGDAVKLNADNQWTKTWANLAQKKNGKPIRYTVRETGVRAGYSVSVNDQDHGNIVITNSHTPKAIVPETGDHSRTALYLSGVIASAVALLALGIKRRVIQ</sequence>
<evidence type="ECO:0000256" key="7">
    <source>
        <dbReference type="SAM" id="Phobius"/>
    </source>
</evidence>
<evidence type="ECO:0000256" key="2">
    <source>
        <dbReference type="ARBA" id="ARBA00022512"/>
    </source>
</evidence>
<feature type="domain" description="CNA-B" evidence="9">
    <location>
        <begin position="881"/>
        <end position="969"/>
    </location>
</feature>
<keyword evidence="3" id="KW-0964">Secreted</keyword>
<feature type="domain" description="SDR-like Ig" evidence="11">
    <location>
        <begin position="47"/>
        <end position="145"/>
    </location>
</feature>
<gene>
    <name evidence="12" type="ORF">HMP0721_2408</name>
</gene>
<feature type="transmembrane region" description="Helical" evidence="7">
    <location>
        <begin position="987"/>
        <end position="1005"/>
    </location>
</feature>
<evidence type="ECO:0000256" key="5">
    <source>
        <dbReference type="ARBA" id="ARBA00023088"/>
    </source>
</evidence>
<dbReference type="InterPro" id="IPR008456">
    <property type="entry name" value="Collagen-bd_dom"/>
</dbReference>
<dbReference type="InterPro" id="IPR008454">
    <property type="entry name" value="Collagen-bd_Cna-like_B-typ_dom"/>
</dbReference>
<keyword evidence="7" id="KW-0812">Transmembrane</keyword>
<comment type="subcellular location">
    <subcellularLocation>
        <location evidence="1">Secreted</location>
        <location evidence="1">Cell wall</location>
        <topology evidence="1">Peptidoglycan-anchor</topology>
    </subcellularLocation>
</comment>
<dbReference type="STRING" id="887929.HMP0721_2408"/>
<feature type="domain" description="Collagen binding" evidence="8">
    <location>
        <begin position="179"/>
        <end position="301"/>
    </location>
</feature>
<keyword evidence="5" id="KW-0572">Peptidoglycan-anchor</keyword>
<dbReference type="InterPro" id="IPR008966">
    <property type="entry name" value="Adhesion_dom_sf"/>
</dbReference>
<keyword evidence="2" id="KW-0134">Cell wall</keyword>
<feature type="compositionally biased region" description="Polar residues" evidence="6">
    <location>
        <begin position="786"/>
        <end position="797"/>
    </location>
</feature>
<evidence type="ECO:0000256" key="1">
    <source>
        <dbReference type="ARBA" id="ARBA00004168"/>
    </source>
</evidence>
<feature type="domain" description="SpaA-like prealbumin fold" evidence="10">
    <location>
        <begin position="325"/>
        <end position="409"/>
    </location>
</feature>
<dbReference type="GO" id="GO:0005518">
    <property type="term" value="F:collagen binding"/>
    <property type="evidence" value="ECO:0007669"/>
    <property type="project" value="InterPro"/>
</dbReference>
<dbReference type="EMBL" id="AEQN01000033">
    <property type="protein sequence ID" value="EFV00591.1"/>
    <property type="molecule type" value="Genomic_DNA"/>
</dbReference>
<dbReference type="InterPro" id="IPR041171">
    <property type="entry name" value="SDR_Ig"/>
</dbReference>
<keyword evidence="7" id="KW-0472">Membrane</keyword>
<dbReference type="InterPro" id="IPR041033">
    <property type="entry name" value="SpaA_PFL_dom_1"/>
</dbReference>